<feature type="transmembrane region" description="Helical" evidence="5">
    <location>
        <begin position="24"/>
        <end position="52"/>
    </location>
</feature>
<evidence type="ECO:0000256" key="4">
    <source>
        <dbReference type="ARBA" id="ARBA00023136"/>
    </source>
</evidence>
<feature type="domain" description="Yip1" evidence="6">
    <location>
        <begin position="7"/>
        <end position="205"/>
    </location>
</feature>
<sequence>MNHVRSNVLINPDRFFSELSEREVNLTIPALVVLIWAITDAIYVVIVGALLIRNFPDEAISSGIVIAVLVIQAIVMSVVFGFIWAVLFYTISIHFKGNGSFKRCFEFTGYGFIPVIVAPIIALAVTMVVLHTVELPVESPELMLEALVLQLMQNSLMKTIPVITCLLGLWSVYIWMYGIKHARKISTRNALITVGVPVGIAFVCYVNYIYSIIII</sequence>
<dbReference type="Pfam" id="PF04893">
    <property type="entry name" value="Yip1"/>
    <property type="match status" value="1"/>
</dbReference>
<evidence type="ECO:0000313" key="9">
    <source>
        <dbReference type="EMBL" id="QNO47206.1"/>
    </source>
</evidence>
<evidence type="ECO:0000313" key="7">
    <source>
        <dbReference type="EMBL" id="QNO44368.1"/>
    </source>
</evidence>
<protein>
    <recommendedName>
        <fullName evidence="6">Yip1 domain-containing protein</fullName>
    </recommendedName>
</protein>
<dbReference type="EMBL" id="MT631151">
    <property type="protein sequence ID" value="QNO45780.1"/>
    <property type="molecule type" value="Genomic_DNA"/>
</dbReference>
<organism evidence="10">
    <name type="scientific">Candidatus Methanogaster sp. ANME-2c ERB4</name>
    <dbReference type="NCBI Taxonomy" id="2759911"/>
    <lineage>
        <taxon>Archaea</taxon>
        <taxon>Methanobacteriati</taxon>
        <taxon>Methanobacteriota</taxon>
        <taxon>Stenosarchaea group</taxon>
        <taxon>Methanomicrobia</taxon>
        <taxon>Methanosarcinales</taxon>
        <taxon>ANME-2 cluster</taxon>
        <taxon>Candidatus Methanogasteraceae</taxon>
        <taxon>Candidatus Methanogaster</taxon>
    </lineage>
</organism>
<dbReference type="GO" id="GO:0016020">
    <property type="term" value="C:membrane"/>
    <property type="evidence" value="ECO:0007669"/>
    <property type="project" value="UniProtKB-SubCell"/>
</dbReference>
<feature type="transmembrane region" description="Helical" evidence="5">
    <location>
        <begin position="159"/>
        <end position="178"/>
    </location>
</feature>
<evidence type="ECO:0000313" key="8">
    <source>
        <dbReference type="EMBL" id="QNO45780.1"/>
    </source>
</evidence>
<keyword evidence="2 5" id="KW-0812">Transmembrane</keyword>
<keyword evidence="3 5" id="KW-1133">Transmembrane helix</keyword>
<evidence type="ECO:0000313" key="10">
    <source>
        <dbReference type="EMBL" id="QNO47247.1"/>
    </source>
</evidence>
<feature type="transmembrane region" description="Helical" evidence="5">
    <location>
        <begin position="190"/>
        <end position="213"/>
    </location>
</feature>
<keyword evidence="4 5" id="KW-0472">Membrane</keyword>
<evidence type="ECO:0000256" key="2">
    <source>
        <dbReference type="ARBA" id="ARBA00022692"/>
    </source>
</evidence>
<feature type="transmembrane region" description="Helical" evidence="5">
    <location>
        <begin position="110"/>
        <end position="133"/>
    </location>
</feature>
<dbReference type="AlphaFoldDB" id="A0A7G9YGW3"/>
<comment type="subcellular location">
    <subcellularLocation>
        <location evidence="1">Membrane</location>
        <topology evidence="1">Multi-pass membrane protein</topology>
    </subcellularLocation>
</comment>
<feature type="transmembrane region" description="Helical" evidence="5">
    <location>
        <begin position="64"/>
        <end position="89"/>
    </location>
</feature>
<reference evidence="10" key="1">
    <citation type="submission" date="2020-06" db="EMBL/GenBank/DDBJ databases">
        <title>Unique genomic features of the anaerobic methanotrophic archaea.</title>
        <authorList>
            <person name="Chadwick G.L."/>
            <person name="Skennerton C.T."/>
            <person name="Laso-Perez R."/>
            <person name="Leu A.O."/>
            <person name="Speth D.R."/>
            <person name="Yu H."/>
            <person name="Morgan-Lang C."/>
            <person name="Hatzenpichler R."/>
            <person name="Goudeau D."/>
            <person name="Malmstrom R."/>
            <person name="Brazelton W.J."/>
            <person name="Woyke T."/>
            <person name="Hallam S.J."/>
            <person name="Tyson G.W."/>
            <person name="Wegener G."/>
            <person name="Boetius A."/>
            <person name="Orphan V."/>
        </authorList>
    </citation>
    <scope>NUCLEOTIDE SEQUENCE</scope>
</reference>
<dbReference type="EMBL" id="MT631244">
    <property type="protein sequence ID" value="QNO47206.1"/>
    <property type="molecule type" value="Genomic_DNA"/>
</dbReference>
<evidence type="ECO:0000256" key="3">
    <source>
        <dbReference type="ARBA" id="ARBA00022989"/>
    </source>
</evidence>
<dbReference type="InterPro" id="IPR006977">
    <property type="entry name" value="Yip1_dom"/>
</dbReference>
<dbReference type="EMBL" id="MT631250">
    <property type="protein sequence ID" value="QNO47247.1"/>
    <property type="molecule type" value="Genomic_DNA"/>
</dbReference>
<name>A0A7G9YGW3_9EURY</name>
<dbReference type="EMBL" id="MT630959">
    <property type="protein sequence ID" value="QNO44368.1"/>
    <property type="molecule type" value="Genomic_DNA"/>
</dbReference>
<evidence type="ECO:0000256" key="1">
    <source>
        <dbReference type="ARBA" id="ARBA00004141"/>
    </source>
</evidence>
<evidence type="ECO:0000256" key="5">
    <source>
        <dbReference type="SAM" id="Phobius"/>
    </source>
</evidence>
<accession>A0A7G9YGW3</accession>
<proteinExistence type="predicted"/>
<gene>
    <name evidence="9" type="ORF">ADAEDOLL_00012</name>
    <name evidence="7" type="ORF">CAHJBFHG_00004</name>
    <name evidence="10" type="ORF">FPGOGKGP_00006</name>
    <name evidence="8" type="ORF">HJDPDKJO_00004</name>
</gene>
<evidence type="ECO:0000259" key="6">
    <source>
        <dbReference type="Pfam" id="PF04893"/>
    </source>
</evidence>